<dbReference type="Pfam" id="PF12771">
    <property type="entry name" value="SusD-like_2"/>
    <property type="match status" value="1"/>
</dbReference>
<evidence type="ECO:0008006" key="4">
    <source>
        <dbReference type="Google" id="ProtNLM"/>
    </source>
</evidence>
<dbReference type="AlphaFoldDB" id="A0A1P9WRS7"/>
<dbReference type="KEGG" id="smon:AWR27_01165"/>
<sequence length="494" mass="54607">MNFKHKFLSISLFTGLGLMAGCSDFGDMNVNPNAATTPVTSALLTAAMTGIPPTTPTGALLEGIAGRLTALAVEPRLFVQYWSESQYPENSQYATTFADWNRYYAVTLQDLQTIIDYNTNADTKTYVAQFGSNNNQLAVARILKAYLFSVVTDRWGDVPYVNALKQTTAVPYDPQQAIYADLFKELREASAQFDNGRAFQGDILFNGNQARWKKFANSLRMILAMRLTKVDPATARTEFLAAYNDAAGYISTNADNATIQFTDVNQFRNPDNALFDGRSDYGVSDVLVNKLKALSDPRLPAYAAPTDNGDYLGLPYGLTRELLIAYTNDNEFSLPSAKVLAKTQPGYIITAAQMLLAKAEAAARGWISADARTAYNDAIRASWEQWGVFDATKYAAYIASPAVLPTTGDILAKIGDQRWLALYPNGQEAWSEWRRTGFPDLKPTPYAVNESKQIPRRYAYPNSEPTLNAAAYTEAVGRLQNGDKTNARVWWDKP</sequence>
<dbReference type="Gene3D" id="1.25.40.390">
    <property type="match status" value="1"/>
</dbReference>
<dbReference type="EMBL" id="CP014263">
    <property type="protein sequence ID" value="AQG78082.1"/>
    <property type="molecule type" value="Genomic_DNA"/>
</dbReference>
<dbReference type="PROSITE" id="PS51257">
    <property type="entry name" value="PROKAR_LIPOPROTEIN"/>
    <property type="match status" value="1"/>
</dbReference>
<dbReference type="Proteomes" id="UP000187941">
    <property type="component" value="Chromosome"/>
</dbReference>
<dbReference type="InterPro" id="IPR041662">
    <property type="entry name" value="SusD-like_2"/>
</dbReference>
<dbReference type="SUPFAM" id="SSF48452">
    <property type="entry name" value="TPR-like"/>
    <property type="match status" value="1"/>
</dbReference>
<organism evidence="2 3">
    <name type="scientific">Spirosoma montaniterrae</name>
    <dbReference type="NCBI Taxonomy" id="1178516"/>
    <lineage>
        <taxon>Bacteria</taxon>
        <taxon>Pseudomonadati</taxon>
        <taxon>Bacteroidota</taxon>
        <taxon>Cytophagia</taxon>
        <taxon>Cytophagales</taxon>
        <taxon>Cytophagaceae</taxon>
        <taxon>Spirosoma</taxon>
    </lineage>
</organism>
<gene>
    <name evidence="2" type="ORF">AWR27_01165</name>
</gene>
<reference evidence="2 3" key="1">
    <citation type="submission" date="2016-01" db="EMBL/GenBank/DDBJ databases">
        <authorList>
            <person name="Oliw E.H."/>
        </authorList>
    </citation>
    <scope>NUCLEOTIDE SEQUENCE [LARGE SCALE GENOMIC DNA]</scope>
    <source>
        <strain evidence="2 3">DY10</strain>
    </source>
</reference>
<proteinExistence type="predicted"/>
<accession>A0A1P9WRS7</accession>
<feature type="chain" id="PRO_5012681780" description="SusD/RagB family nutrient-binding outer membrane lipoprotein" evidence="1">
    <location>
        <begin position="21"/>
        <end position="494"/>
    </location>
</feature>
<dbReference type="STRING" id="1178516.AWR27_01165"/>
<keyword evidence="1" id="KW-0732">Signal</keyword>
<keyword evidence="3" id="KW-1185">Reference proteome</keyword>
<dbReference type="InterPro" id="IPR011990">
    <property type="entry name" value="TPR-like_helical_dom_sf"/>
</dbReference>
<dbReference type="RefSeq" id="WP_077129506.1">
    <property type="nucleotide sequence ID" value="NZ_CP014263.1"/>
</dbReference>
<name>A0A1P9WRS7_9BACT</name>
<protein>
    <recommendedName>
        <fullName evidence="4">SusD/RagB family nutrient-binding outer membrane lipoprotein</fullName>
    </recommendedName>
</protein>
<dbReference type="OrthoDB" id="843771at2"/>
<evidence type="ECO:0000313" key="2">
    <source>
        <dbReference type="EMBL" id="AQG78082.1"/>
    </source>
</evidence>
<feature type="signal peptide" evidence="1">
    <location>
        <begin position="1"/>
        <end position="20"/>
    </location>
</feature>
<evidence type="ECO:0000256" key="1">
    <source>
        <dbReference type="SAM" id="SignalP"/>
    </source>
</evidence>
<evidence type="ECO:0000313" key="3">
    <source>
        <dbReference type="Proteomes" id="UP000187941"/>
    </source>
</evidence>